<sequence>IASYFVRKCELEHYQSPIYRSSQVATLHDLQDIINTKLLWWVLLQRTIRRGSGTTIAALPKLRRKWRDRLVEVRLGVAVIQRQLLHSSGGEVVSFNCRYSV</sequence>
<comment type="caution">
    <text evidence="1">The sequence shown here is derived from an EMBL/GenBank/DDBJ whole genome shotgun (WGS) entry which is preliminary data.</text>
</comment>
<dbReference type="Proteomes" id="UP000823775">
    <property type="component" value="Unassembled WGS sequence"/>
</dbReference>
<gene>
    <name evidence="1" type="ORF">HAX54_024258</name>
</gene>
<accession>A0ABS8UZF1</accession>
<dbReference type="EMBL" id="JACEIK010002958">
    <property type="protein sequence ID" value="MCD9639621.1"/>
    <property type="molecule type" value="Genomic_DNA"/>
</dbReference>
<name>A0ABS8UZF1_DATST</name>
<organism evidence="1 2">
    <name type="scientific">Datura stramonium</name>
    <name type="common">Jimsonweed</name>
    <name type="synonym">Common thornapple</name>
    <dbReference type="NCBI Taxonomy" id="4076"/>
    <lineage>
        <taxon>Eukaryota</taxon>
        <taxon>Viridiplantae</taxon>
        <taxon>Streptophyta</taxon>
        <taxon>Embryophyta</taxon>
        <taxon>Tracheophyta</taxon>
        <taxon>Spermatophyta</taxon>
        <taxon>Magnoliopsida</taxon>
        <taxon>eudicotyledons</taxon>
        <taxon>Gunneridae</taxon>
        <taxon>Pentapetalae</taxon>
        <taxon>asterids</taxon>
        <taxon>lamiids</taxon>
        <taxon>Solanales</taxon>
        <taxon>Solanaceae</taxon>
        <taxon>Solanoideae</taxon>
        <taxon>Datureae</taxon>
        <taxon>Datura</taxon>
    </lineage>
</organism>
<protein>
    <submittedName>
        <fullName evidence="1">Uncharacterized protein</fullName>
    </submittedName>
</protein>
<proteinExistence type="predicted"/>
<feature type="non-terminal residue" evidence="1">
    <location>
        <position position="1"/>
    </location>
</feature>
<evidence type="ECO:0000313" key="2">
    <source>
        <dbReference type="Proteomes" id="UP000823775"/>
    </source>
</evidence>
<keyword evidence="2" id="KW-1185">Reference proteome</keyword>
<reference evidence="1 2" key="1">
    <citation type="journal article" date="2021" name="BMC Genomics">
        <title>Datura genome reveals duplications of psychoactive alkaloid biosynthetic genes and high mutation rate following tissue culture.</title>
        <authorList>
            <person name="Rajewski A."/>
            <person name="Carter-House D."/>
            <person name="Stajich J."/>
            <person name="Litt A."/>
        </authorList>
    </citation>
    <scope>NUCLEOTIDE SEQUENCE [LARGE SCALE GENOMIC DNA]</scope>
    <source>
        <strain evidence="1">AR-01</strain>
    </source>
</reference>
<evidence type="ECO:0000313" key="1">
    <source>
        <dbReference type="EMBL" id="MCD9639621.1"/>
    </source>
</evidence>